<gene>
    <name evidence="1" type="ORF">NYP18_08205</name>
</gene>
<protein>
    <submittedName>
        <fullName evidence="1">Uncharacterized protein</fullName>
    </submittedName>
</protein>
<proteinExistence type="predicted"/>
<evidence type="ECO:0000313" key="1">
    <source>
        <dbReference type="EMBL" id="MCS5479638.1"/>
    </source>
</evidence>
<comment type="caution">
    <text evidence="1">The sequence shown here is derived from an EMBL/GenBank/DDBJ whole genome shotgun (WGS) entry which is preliminary data.</text>
</comment>
<organism evidence="1 2">
    <name type="scientific">Corynebacterium lemuris</name>
    <dbReference type="NCBI Taxonomy" id="1859292"/>
    <lineage>
        <taxon>Bacteria</taxon>
        <taxon>Bacillati</taxon>
        <taxon>Actinomycetota</taxon>
        <taxon>Actinomycetes</taxon>
        <taxon>Mycobacteriales</taxon>
        <taxon>Corynebacteriaceae</taxon>
        <taxon>Corynebacterium</taxon>
    </lineage>
</organism>
<name>A0ABT2FWM4_9CORY</name>
<evidence type="ECO:0000313" key="2">
    <source>
        <dbReference type="Proteomes" id="UP001205965"/>
    </source>
</evidence>
<reference evidence="1 2" key="1">
    <citation type="submission" date="2022-08" db="EMBL/GenBank/DDBJ databases">
        <title>YIM 101645 draft genome.</title>
        <authorList>
            <person name="Chen X."/>
        </authorList>
    </citation>
    <scope>NUCLEOTIDE SEQUENCE [LARGE SCALE GENOMIC DNA]</scope>
    <source>
        <strain evidence="1 2">YIM 101645</strain>
    </source>
</reference>
<sequence length="666" mass="74335">MESVPELLSLIRRGAGTPVSLTLSVPHAEEPAGRYGWVMAPKLFALIDATGLTVHRSPAGVHALRDGDDVLRGRGQDRWLFQGRDIPAHAKIDDLAVFSPTGCFLDQERLIREMNLIDAQPDRITVGEIAGRETWVVPSAAHSRFAEEDHPRLIEIDREHGTLLAVETDRERVEAATVSFPADFPGIAWEGPATDWRTEWDGQRADLEESVQFPPAEEIPGLLEQLPPHPTDPRRLRIYIGDGSLEGAYPQYRVGRSERLPLAFRLTSPPLPELLSTRRGWVRHVGEPLPDPHWPVIFSGDGWSGYALLPTPVRQEAELEGWFDYSAWDPDSGGNDVRVERIYVSLGVYSDPQRVWQEVEDTTEAYRGEEIGLRDVVLDVTLDGAVPPPLVPELFRPGTKHVEGSHLWIRDWACPVLRCWDLRTGDYRGQTLVPVSVRDAHFLRFGAGVVHSEQGAWRLSPGSAVTVAVPDWAPPDEEVEPEVPPPVPEPWEIDHHLSDGLYSLVMLTEDGSRTALGRRDGDGRMEVCPMDTGGFTINQATRVGDRYFVDCWQLHLVIGPDFRVESVEQSTMDDIPWRWSAEHGVAVQSAGPEVSFVEQDTGREITRWAVPAGHFVDVRIDSPTRFVVLVHPEGAERWERPTPTGVAEFDGTSWATVELEEAPPEI</sequence>
<keyword evidence="2" id="KW-1185">Reference proteome</keyword>
<dbReference type="Proteomes" id="UP001205965">
    <property type="component" value="Unassembled WGS sequence"/>
</dbReference>
<dbReference type="EMBL" id="JANWTC010000005">
    <property type="protein sequence ID" value="MCS5479638.1"/>
    <property type="molecule type" value="Genomic_DNA"/>
</dbReference>
<dbReference type="RefSeq" id="WP_259427705.1">
    <property type="nucleotide sequence ID" value="NZ_JANWTC010000005.1"/>
</dbReference>
<accession>A0ABT2FWM4</accession>